<dbReference type="PROSITE" id="PS00855">
    <property type="entry name" value="SPASE_II"/>
    <property type="match status" value="1"/>
</dbReference>
<evidence type="ECO:0000256" key="4">
    <source>
        <dbReference type="ARBA" id="ARBA00022692"/>
    </source>
</evidence>
<organism evidence="12 13">
    <name type="scientific">Sphingomonas populi</name>
    <dbReference type="NCBI Taxonomy" id="2484750"/>
    <lineage>
        <taxon>Bacteria</taxon>
        <taxon>Pseudomonadati</taxon>
        <taxon>Pseudomonadota</taxon>
        <taxon>Alphaproteobacteria</taxon>
        <taxon>Sphingomonadales</taxon>
        <taxon>Sphingomonadaceae</taxon>
        <taxon>Sphingomonas</taxon>
    </lineage>
</organism>
<dbReference type="RefSeq" id="WP_130157522.1">
    <property type="nucleotide sequence ID" value="NZ_SGIS01000015.1"/>
</dbReference>
<accession>A0A4Q6XWD2</accession>
<name>A0A4Q6XWD2_9SPHN</name>
<feature type="transmembrane region" description="Helical" evidence="9">
    <location>
        <begin position="133"/>
        <end position="155"/>
    </location>
</feature>
<comment type="similarity">
    <text evidence="1 9 11">Belongs to the peptidase A8 family.</text>
</comment>
<dbReference type="GO" id="GO:0004190">
    <property type="term" value="F:aspartic-type endopeptidase activity"/>
    <property type="evidence" value="ECO:0007669"/>
    <property type="project" value="UniProtKB-UniRule"/>
</dbReference>
<evidence type="ECO:0000256" key="1">
    <source>
        <dbReference type="ARBA" id="ARBA00006139"/>
    </source>
</evidence>
<gene>
    <name evidence="9 12" type="primary">lspA</name>
    <name evidence="12" type="ORF">EWE75_11470</name>
</gene>
<dbReference type="Pfam" id="PF01252">
    <property type="entry name" value="Peptidase_A8"/>
    <property type="match status" value="1"/>
</dbReference>
<evidence type="ECO:0000256" key="7">
    <source>
        <dbReference type="ARBA" id="ARBA00022989"/>
    </source>
</evidence>
<keyword evidence="2 9" id="KW-1003">Cell membrane</keyword>
<evidence type="ECO:0000256" key="11">
    <source>
        <dbReference type="RuleBase" id="RU004181"/>
    </source>
</evidence>
<dbReference type="InterPro" id="IPR001872">
    <property type="entry name" value="Peptidase_A8"/>
</dbReference>
<evidence type="ECO:0000256" key="8">
    <source>
        <dbReference type="ARBA" id="ARBA00023136"/>
    </source>
</evidence>
<reference evidence="12 13" key="1">
    <citation type="submission" date="2019-02" db="EMBL/GenBank/DDBJ databases">
        <authorList>
            <person name="Li Y."/>
        </authorList>
    </citation>
    <scope>NUCLEOTIDE SEQUENCE [LARGE SCALE GENOMIC DNA]</scope>
    <source>
        <strain evidence="12 13">3-7</strain>
    </source>
</reference>
<comment type="subcellular location">
    <subcellularLocation>
        <location evidence="9">Cell membrane</location>
        <topology evidence="9">Multi-pass membrane protein</topology>
    </subcellularLocation>
</comment>
<dbReference type="AlphaFoldDB" id="A0A4Q6XWD2"/>
<dbReference type="GO" id="GO:0005886">
    <property type="term" value="C:plasma membrane"/>
    <property type="evidence" value="ECO:0007669"/>
    <property type="project" value="UniProtKB-SubCell"/>
</dbReference>
<keyword evidence="6 9" id="KW-0378">Hydrolase</keyword>
<comment type="caution">
    <text evidence="12">The sequence shown here is derived from an EMBL/GenBank/DDBJ whole genome shotgun (WGS) entry which is preliminary data.</text>
</comment>
<dbReference type="Proteomes" id="UP000292085">
    <property type="component" value="Unassembled WGS sequence"/>
</dbReference>
<dbReference type="UniPathway" id="UPA00665"/>
<feature type="transmembrane region" description="Helical" evidence="9">
    <location>
        <begin position="69"/>
        <end position="87"/>
    </location>
</feature>
<evidence type="ECO:0000256" key="9">
    <source>
        <dbReference type="HAMAP-Rule" id="MF_00161"/>
    </source>
</evidence>
<dbReference type="PANTHER" id="PTHR33695">
    <property type="entry name" value="LIPOPROTEIN SIGNAL PEPTIDASE"/>
    <property type="match status" value="1"/>
</dbReference>
<evidence type="ECO:0000256" key="6">
    <source>
        <dbReference type="ARBA" id="ARBA00022801"/>
    </source>
</evidence>
<dbReference type="GO" id="GO:0006508">
    <property type="term" value="P:proteolysis"/>
    <property type="evidence" value="ECO:0007669"/>
    <property type="project" value="UniProtKB-KW"/>
</dbReference>
<dbReference type="EMBL" id="SGIS01000015">
    <property type="protein sequence ID" value="RZF64365.1"/>
    <property type="molecule type" value="Genomic_DNA"/>
</dbReference>
<keyword evidence="7 9" id="KW-1133">Transmembrane helix</keyword>
<feature type="active site" evidence="9">
    <location>
        <position position="139"/>
    </location>
</feature>
<sequence length="173" mass="18689">MSRLPVAGFAAAALLFVADQAAKYGVTHVLGLDELTNAREITPFFNLQFVANRGVSLGLLHASNDTSRWLLVAMTGLIALGVLVWMLREPKRIEQIALGCVFGGALGNILDRVRLGYVVDFADFHIGAWQPFLVFNVADAAITVGVLVLFVRALLVRDKPRAERASVENSGNA</sequence>
<dbReference type="EC" id="3.4.23.36" evidence="9"/>
<dbReference type="PANTHER" id="PTHR33695:SF1">
    <property type="entry name" value="LIPOPROTEIN SIGNAL PEPTIDASE"/>
    <property type="match status" value="1"/>
</dbReference>
<dbReference type="PRINTS" id="PR00781">
    <property type="entry name" value="LIPOSIGPTASE"/>
</dbReference>
<evidence type="ECO:0000313" key="12">
    <source>
        <dbReference type="EMBL" id="RZF64365.1"/>
    </source>
</evidence>
<dbReference type="HAMAP" id="MF_00161">
    <property type="entry name" value="LspA"/>
    <property type="match status" value="1"/>
</dbReference>
<keyword evidence="3 9" id="KW-0645">Protease</keyword>
<comment type="function">
    <text evidence="9 10">This protein specifically catalyzes the removal of signal peptides from prolipoproteins.</text>
</comment>
<dbReference type="NCBIfam" id="TIGR00077">
    <property type="entry name" value="lspA"/>
    <property type="match status" value="1"/>
</dbReference>
<comment type="pathway">
    <text evidence="9">Protein modification; lipoprotein biosynthesis (signal peptide cleavage).</text>
</comment>
<evidence type="ECO:0000256" key="5">
    <source>
        <dbReference type="ARBA" id="ARBA00022750"/>
    </source>
</evidence>
<keyword evidence="8 9" id="KW-0472">Membrane</keyword>
<evidence type="ECO:0000313" key="13">
    <source>
        <dbReference type="Proteomes" id="UP000292085"/>
    </source>
</evidence>
<comment type="caution">
    <text evidence="9">Lacks conserved residue(s) required for the propagation of feature annotation.</text>
</comment>
<comment type="catalytic activity">
    <reaction evidence="9 10">
        <text>Release of signal peptides from bacterial membrane prolipoproteins. Hydrolyzes -Xaa-Yaa-Zaa-|-(S,diacylglyceryl)Cys-, in which Xaa is hydrophobic (preferably Leu), and Yaa (Ala or Ser) and Zaa (Gly or Ala) have small, neutral side chains.</text>
        <dbReference type="EC" id="3.4.23.36"/>
    </reaction>
</comment>
<feature type="transmembrane region" description="Helical" evidence="9">
    <location>
        <begin position="96"/>
        <end position="113"/>
    </location>
</feature>
<dbReference type="OrthoDB" id="9810259at2"/>
<keyword evidence="4 9" id="KW-0812">Transmembrane</keyword>
<proteinExistence type="inferred from homology"/>
<evidence type="ECO:0000256" key="10">
    <source>
        <dbReference type="RuleBase" id="RU000594"/>
    </source>
</evidence>
<evidence type="ECO:0000256" key="2">
    <source>
        <dbReference type="ARBA" id="ARBA00022475"/>
    </source>
</evidence>
<evidence type="ECO:0000256" key="3">
    <source>
        <dbReference type="ARBA" id="ARBA00022670"/>
    </source>
</evidence>
<keyword evidence="5 9" id="KW-0064">Aspartyl protease</keyword>
<protein>
    <recommendedName>
        <fullName evidence="9">Lipoprotein signal peptidase</fullName>
        <ecNumber evidence="9">3.4.23.36</ecNumber>
    </recommendedName>
    <alternativeName>
        <fullName evidence="9">Prolipoprotein signal peptidase</fullName>
    </alternativeName>
    <alternativeName>
        <fullName evidence="9">Signal peptidase II</fullName>
        <shortName evidence="9">SPase II</shortName>
    </alternativeName>
</protein>
<keyword evidence="13" id="KW-1185">Reference proteome</keyword>
<feature type="active site" evidence="9">
    <location>
        <position position="120"/>
    </location>
</feature>